<dbReference type="RefSeq" id="WP_114059030.1">
    <property type="nucleotide sequence ID" value="NZ_CP030863.1"/>
</dbReference>
<keyword evidence="3" id="KW-1185">Reference proteome</keyword>
<dbReference type="AlphaFoldDB" id="A0A344UAE5"/>
<protein>
    <submittedName>
        <fullName evidence="2">Uncharacterized protein</fullName>
    </submittedName>
</protein>
<reference evidence="2 3" key="1">
    <citation type="submission" date="2018-01" db="EMBL/GenBank/DDBJ databases">
        <title>Draft genome Sequence of streptomyces globosus LZH-48.</title>
        <authorList>
            <person name="Ran K."/>
            <person name="Li Z."/>
            <person name="Wei S."/>
            <person name="Dong R."/>
        </authorList>
    </citation>
    <scope>NUCLEOTIDE SEQUENCE [LARGE SCALE GENOMIC DNA]</scope>
    <source>
        <strain evidence="2 3">LZH-48</strain>
        <plasmid evidence="2 3">unnamed1</plasmid>
    </source>
</reference>
<name>A0A344UAE5_9ACTN</name>
<gene>
    <name evidence="2" type="ORF">C0216_30565</name>
</gene>
<evidence type="ECO:0000313" key="2">
    <source>
        <dbReference type="EMBL" id="AXE27866.1"/>
    </source>
</evidence>
<organism evidence="2 3">
    <name type="scientific">Streptomyces globosus</name>
    <dbReference type="NCBI Taxonomy" id="68209"/>
    <lineage>
        <taxon>Bacteria</taxon>
        <taxon>Bacillati</taxon>
        <taxon>Actinomycetota</taxon>
        <taxon>Actinomycetes</taxon>
        <taxon>Kitasatosporales</taxon>
        <taxon>Streptomycetaceae</taxon>
        <taxon>Streptomyces</taxon>
    </lineage>
</organism>
<evidence type="ECO:0000313" key="3">
    <source>
        <dbReference type="Proteomes" id="UP000252004"/>
    </source>
</evidence>
<feature type="compositionally biased region" description="Basic and acidic residues" evidence="1">
    <location>
        <begin position="25"/>
        <end position="37"/>
    </location>
</feature>
<evidence type="ECO:0000256" key="1">
    <source>
        <dbReference type="SAM" id="MobiDB-lite"/>
    </source>
</evidence>
<feature type="compositionally biased region" description="Low complexity" evidence="1">
    <location>
        <begin position="45"/>
        <end position="56"/>
    </location>
</feature>
<dbReference type="EMBL" id="CP030863">
    <property type="protein sequence ID" value="AXE27866.1"/>
    <property type="molecule type" value="Genomic_DNA"/>
</dbReference>
<accession>A0A344UAE5</accession>
<sequence length="101" mass="11084">MSPLEYLPFLLNLGLELYTAWRNNPERPSTRALDWARRGSPPAPSTNTSTTTESSTAGEILRHLPPGANAYYEAPDGTRLLVWSAALHPGTGSEGDGYRLW</sequence>
<dbReference type="OrthoDB" id="10004939at2"/>
<feature type="region of interest" description="Disordered" evidence="1">
    <location>
        <begin position="25"/>
        <end position="60"/>
    </location>
</feature>
<keyword evidence="2" id="KW-0614">Plasmid</keyword>
<geneLocation type="plasmid" evidence="2 3">
    <name>unnamed1</name>
</geneLocation>
<dbReference type="KEGG" id="sgz:C0216_30565"/>
<dbReference type="Proteomes" id="UP000252004">
    <property type="component" value="Plasmid unnamed1"/>
</dbReference>
<proteinExistence type="predicted"/>